<accession>A0ABP7IUI6</accession>
<dbReference type="EMBL" id="BAAAZR010000020">
    <property type="protein sequence ID" value="GAA3826687.1"/>
    <property type="molecule type" value="Genomic_DNA"/>
</dbReference>
<reference evidence="7" key="1">
    <citation type="journal article" date="2019" name="Int. J. Syst. Evol. Microbiol.">
        <title>The Global Catalogue of Microorganisms (GCM) 10K type strain sequencing project: providing services to taxonomists for standard genome sequencing and annotation.</title>
        <authorList>
            <consortium name="The Broad Institute Genomics Platform"/>
            <consortium name="The Broad Institute Genome Sequencing Center for Infectious Disease"/>
            <person name="Wu L."/>
            <person name="Ma J."/>
        </authorList>
    </citation>
    <scope>NUCLEOTIDE SEQUENCE [LARGE SCALE GENOMIC DNA]</scope>
    <source>
        <strain evidence="7">JCM 16908</strain>
    </source>
</reference>
<dbReference type="InterPro" id="IPR011966">
    <property type="entry name" value="PaaN-DH"/>
</dbReference>
<dbReference type="Proteomes" id="UP001500888">
    <property type="component" value="Unassembled WGS sequence"/>
</dbReference>
<protein>
    <submittedName>
        <fullName evidence="6">Phenylacetic acid degradation bifunctional protein PaaZ</fullName>
    </submittedName>
</protein>
<evidence type="ECO:0000259" key="4">
    <source>
        <dbReference type="Pfam" id="PF00171"/>
    </source>
</evidence>
<evidence type="ECO:0000313" key="7">
    <source>
        <dbReference type="Proteomes" id="UP001500888"/>
    </source>
</evidence>
<dbReference type="PANTHER" id="PTHR43111:SF1">
    <property type="entry name" value="ALDEHYDE DEHYDROGENASE B-RELATED"/>
    <property type="match status" value="1"/>
</dbReference>
<dbReference type="Pfam" id="PF01575">
    <property type="entry name" value="MaoC_dehydratas"/>
    <property type="match status" value="1"/>
</dbReference>
<dbReference type="CDD" id="cd07128">
    <property type="entry name" value="ALDH_MaoC-N"/>
    <property type="match status" value="1"/>
</dbReference>
<name>A0ABP7IUI6_9ACTN</name>
<organism evidence="6 7">
    <name type="scientific">Sphaerisporangium flaviroseum</name>
    <dbReference type="NCBI Taxonomy" id="509199"/>
    <lineage>
        <taxon>Bacteria</taxon>
        <taxon>Bacillati</taxon>
        <taxon>Actinomycetota</taxon>
        <taxon>Actinomycetes</taxon>
        <taxon>Streptosporangiales</taxon>
        <taxon>Streptosporangiaceae</taxon>
        <taxon>Sphaerisporangium</taxon>
    </lineage>
</organism>
<gene>
    <name evidence="6" type="primary">paaZ</name>
    <name evidence="6" type="ORF">GCM10022226_54350</name>
</gene>
<sequence length="677" mass="71847">MAPLSSYVTGSWHVPDDEGAPLYDAVTGEEVARLSSTGVDFGAALRYGRRVGGPVLRELTFHQRAALLKALASHLREHREELYGLSLRTGATLGDSKFDVDGGIGVLFSYSSKGRRELPNDTIHLDGGVEPLGKGGSFVAQHLYTSLRGVAVQINAFNFPVWGPLEKLAPAFLAGVPSLIKPAGQTAYVTARLVELIVESGILPEGALQLVCGSVGDLFDHLTEQDLVAFTGSASTAQRLRTHPVVAARSVRFNAEADSLNCSILGPDAVPGSPEFDLYVKQLVTEMTVKAGQKCTAIRRAFVPSALLDAVAEAAVARLAKVTVGNPADPAVRMGALAGLGQREEVRRALKALIPAGSVVYGDPERVDVVGADAERGAFMSPLLLRVDDADRPEPHEVEAFGPVSVLMPYTSAEQAIDLAARGQGSLVGSVVTGDRDFAREVVLGVAPWHGRLLILDAEAAKESTGHGSPLPVLVHGGPGRAGGGEEMGGIRGVLHHMNRTAVQGAPGMLGAVTGRWVPGGERTVTEVHPFRKHLEELRPGDTVIAGPRRVGLDDIEHFAEFTGDTFYAHMDEEAARANPFFDGRVAHGYLIVSLAAGLFVDPDPGPVLANYGLENLRFLTPVYPGDELTVTLTAKHIDPREGAAYGEVRWDADVTKQDGSSVARYDVLTLVAKRDT</sequence>
<dbReference type="Gene3D" id="3.40.309.10">
    <property type="entry name" value="Aldehyde Dehydrogenase, Chain A, domain 2"/>
    <property type="match status" value="1"/>
</dbReference>
<feature type="domain" description="MaoC-like" evidence="5">
    <location>
        <begin position="546"/>
        <end position="642"/>
    </location>
</feature>
<dbReference type="InterPro" id="IPR016163">
    <property type="entry name" value="Ald_DH_C"/>
</dbReference>
<dbReference type="Pfam" id="PF00171">
    <property type="entry name" value="Aldedh"/>
    <property type="match status" value="1"/>
</dbReference>
<comment type="similarity">
    <text evidence="1">Belongs to the enoyl-CoA hydratase/isomerase family.</text>
</comment>
<evidence type="ECO:0000256" key="1">
    <source>
        <dbReference type="ARBA" id="ARBA00005254"/>
    </source>
</evidence>
<dbReference type="InterPro" id="IPR029069">
    <property type="entry name" value="HotDog_dom_sf"/>
</dbReference>
<proteinExistence type="inferred from homology"/>
<evidence type="ECO:0000256" key="3">
    <source>
        <dbReference type="ARBA" id="ARBA00023002"/>
    </source>
</evidence>
<dbReference type="NCBIfam" id="TIGR02278">
    <property type="entry name" value="PaaN-DH"/>
    <property type="match status" value="1"/>
</dbReference>
<evidence type="ECO:0000256" key="2">
    <source>
        <dbReference type="ARBA" id="ARBA00009986"/>
    </source>
</evidence>
<dbReference type="RefSeq" id="WP_344946029.1">
    <property type="nucleotide sequence ID" value="NZ_BAAAZR010000020.1"/>
</dbReference>
<feature type="domain" description="Aldehyde dehydrogenase" evidence="4">
    <location>
        <begin position="20"/>
        <end position="442"/>
    </location>
</feature>
<comment type="caution">
    <text evidence="6">The sequence shown here is derived from an EMBL/GenBank/DDBJ whole genome shotgun (WGS) entry which is preliminary data.</text>
</comment>
<dbReference type="NCBIfam" id="NF008868">
    <property type="entry name" value="PRK11903.1"/>
    <property type="match status" value="1"/>
</dbReference>
<dbReference type="SUPFAM" id="SSF53720">
    <property type="entry name" value="ALDH-like"/>
    <property type="match status" value="1"/>
</dbReference>
<dbReference type="InterPro" id="IPR016162">
    <property type="entry name" value="Ald_DH_N"/>
</dbReference>
<comment type="similarity">
    <text evidence="2">Belongs to the aldehyde dehydrogenase family.</text>
</comment>
<dbReference type="Gene3D" id="3.40.605.10">
    <property type="entry name" value="Aldehyde Dehydrogenase, Chain A, domain 1"/>
    <property type="match status" value="1"/>
</dbReference>
<dbReference type="PANTHER" id="PTHR43111">
    <property type="entry name" value="ALDEHYDE DEHYDROGENASE B-RELATED"/>
    <property type="match status" value="1"/>
</dbReference>
<dbReference type="InterPro" id="IPR016161">
    <property type="entry name" value="Ald_DH/histidinol_DH"/>
</dbReference>
<dbReference type="SUPFAM" id="SSF54637">
    <property type="entry name" value="Thioesterase/thiol ester dehydrase-isomerase"/>
    <property type="match status" value="1"/>
</dbReference>
<dbReference type="InterPro" id="IPR002539">
    <property type="entry name" value="MaoC-like_dom"/>
</dbReference>
<keyword evidence="7" id="KW-1185">Reference proteome</keyword>
<evidence type="ECO:0000313" key="6">
    <source>
        <dbReference type="EMBL" id="GAA3826687.1"/>
    </source>
</evidence>
<evidence type="ECO:0000259" key="5">
    <source>
        <dbReference type="Pfam" id="PF01575"/>
    </source>
</evidence>
<keyword evidence="3" id="KW-0560">Oxidoreductase</keyword>
<dbReference type="InterPro" id="IPR015590">
    <property type="entry name" value="Aldehyde_DH_dom"/>
</dbReference>
<dbReference type="Gene3D" id="3.10.129.10">
    <property type="entry name" value="Hotdog Thioesterase"/>
    <property type="match status" value="1"/>
</dbReference>